<organism evidence="1 2">
    <name type="scientific">Apteryx owenii</name>
    <name type="common">Little spotted kiwi</name>
    <dbReference type="NCBI Taxonomy" id="8824"/>
    <lineage>
        <taxon>Eukaryota</taxon>
        <taxon>Metazoa</taxon>
        <taxon>Chordata</taxon>
        <taxon>Craniata</taxon>
        <taxon>Vertebrata</taxon>
        <taxon>Euteleostomi</taxon>
        <taxon>Archelosauria</taxon>
        <taxon>Archosauria</taxon>
        <taxon>Dinosauria</taxon>
        <taxon>Saurischia</taxon>
        <taxon>Theropoda</taxon>
        <taxon>Coelurosauria</taxon>
        <taxon>Aves</taxon>
        <taxon>Palaeognathae</taxon>
        <taxon>Apterygiformes</taxon>
        <taxon>Apterygidae</taxon>
        <taxon>Apteryx</taxon>
    </lineage>
</organism>
<evidence type="ECO:0000313" key="1">
    <source>
        <dbReference type="Ensembl" id="ENSAOWP00000019553.1"/>
    </source>
</evidence>
<name>A0A8B9SBU7_APTOW</name>
<keyword evidence="2" id="KW-1185">Reference proteome</keyword>
<proteinExistence type="predicted"/>
<reference evidence="1" key="1">
    <citation type="submission" date="2025-08" db="UniProtKB">
        <authorList>
            <consortium name="Ensembl"/>
        </authorList>
    </citation>
    <scope>IDENTIFICATION</scope>
</reference>
<evidence type="ECO:0000313" key="2">
    <source>
        <dbReference type="Proteomes" id="UP000694424"/>
    </source>
</evidence>
<sequence length="84" mass="8913">LFPVRKICNMPSIQPLPKLLTAADVLFYPEVLLAFSLELSVGAGRVAHHPSAHPVASLPAQVPGVAQGHLPGNSPKVRSFQIRG</sequence>
<accession>A0A8B9SBU7</accession>
<reference evidence="1" key="2">
    <citation type="submission" date="2025-09" db="UniProtKB">
        <authorList>
            <consortium name="Ensembl"/>
        </authorList>
    </citation>
    <scope>IDENTIFICATION</scope>
</reference>
<dbReference type="Ensembl" id="ENSAOWT00000022151.1">
    <property type="protein sequence ID" value="ENSAOWP00000019553.1"/>
    <property type="gene ID" value="ENSAOWG00000013276.1"/>
</dbReference>
<protein>
    <submittedName>
        <fullName evidence="1">Uncharacterized protein</fullName>
    </submittedName>
</protein>
<dbReference type="Proteomes" id="UP000694424">
    <property type="component" value="Unplaced"/>
</dbReference>
<dbReference type="AlphaFoldDB" id="A0A8B9SBU7"/>